<name>A0A9N9GQ39_9GLOM</name>
<sequence>MPPKGGKQRLGSEQNKVASIGAKSCKYCGALFGSFYHAVFEHVFKNKISQTVNSESSETEIISWKSSKEVQWCFKNLNTMIEEENKTYHQMVTKKVFGQQPTKNQYAVT</sequence>
<dbReference type="OrthoDB" id="2430529at2759"/>
<reference evidence="1" key="1">
    <citation type="submission" date="2021-06" db="EMBL/GenBank/DDBJ databases">
        <authorList>
            <person name="Kallberg Y."/>
            <person name="Tangrot J."/>
            <person name="Rosling A."/>
        </authorList>
    </citation>
    <scope>NUCLEOTIDE SEQUENCE</scope>
    <source>
        <strain evidence="1">FL966</strain>
    </source>
</reference>
<accession>A0A9N9GQ39</accession>
<protein>
    <submittedName>
        <fullName evidence="1">22776_t:CDS:1</fullName>
    </submittedName>
</protein>
<gene>
    <name evidence="1" type="ORF">CPELLU_LOCUS7763</name>
</gene>
<proteinExistence type="predicted"/>
<dbReference type="Proteomes" id="UP000789759">
    <property type="component" value="Unassembled WGS sequence"/>
</dbReference>
<evidence type="ECO:0000313" key="2">
    <source>
        <dbReference type="Proteomes" id="UP000789759"/>
    </source>
</evidence>
<dbReference type="AlphaFoldDB" id="A0A9N9GQ39"/>
<evidence type="ECO:0000313" key="1">
    <source>
        <dbReference type="EMBL" id="CAG8617715.1"/>
    </source>
</evidence>
<comment type="caution">
    <text evidence="1">The sequence shown here is derived from an EMBL/GenBank/DDBJ whole genome shotgun (WGS) entry which is preliminary data.</text>
</comment>
<organism evidence="1 2">
    <name type="scientific">Cetraspora pellucida</name>
    <dbReference type="NCBI Taxonomy" id="1433469"/>
    <lineage>
        <taxon>Eukaryota</taxon>
        <taxon>Fungi</taxon>
        <taxon>Fungi incertae sedis</taxon>
        <taxon>Mucoromycota</taxon>
        <taxon>Glomeromycotina</taxon>
        <taxon>Glomeromycetes</taxon>
        <taxon>Diversisporales</taxon>
        <taxon>Gigasporaceae</taxon>
        <taxon>Cetraspora</taxon>
    </lineage>
</organism>
<dbReference type="EMBL" id="CAJVQA010005302">
    <property type="protein sequence ID" value="CAG8617715.1"/>
    <property type="molecule type" value="Genomic_DNA"/>
</dbReference>
<keyword evidence="2" id="KW-1185">Reference proteome</keyword>